<evidence type="ECO:0000313" key="2">
    <source>
        <dbReference type="Proteomes" id="UP000831479"/>
    </source>
</evidence>
<sequence length="60" mass="6996">MSQETKDQYHNLPLVQQLCIIKQMKNNLAIHNAKAATSNKHSTAIHKYRSQYLEELCKKL</sequence>
<gene>
    <name evidence="1" type="ORF">HycuGV_00013</name>
</gene>
<keyword evidence="2" id="KW-1185">Reference proteome</keyword>
<dbReference type="EMBL" id="MH923363">
    <property type="protein sequence ID" value="QBQ01566.1"/>
    <property type="molecule type" value="Genomic_DNA"/>
</dbReference>
<reference evidence="1" key="1">
    <citation type="journal article" date="2019" name="Genomics">
        <title>Genome sequence analysis and organization of the Hyphantria cunea granulovirus (HycuGV-Hc1) from Turkey.</title>
        <authorList>
            <person name="Gencer D."/>
            <person name="Bayramoglu Z."/>
            <person name="Nalcacioglu R."/>
            <person name="Demirbag Z."/>
            <person name="Demir I."/>
        </authorList>
    </citation>
    <scope>NUCLEOTIDE SEQUENCE</scope>
    <source>
        <strain evidence="1">Hc1</strain>
    </source>
</reference>
<dbReference type="Proteomes" id="UP000831479">
    <property type="component" value="Segment"/>
</dbReference>
<name>A0AAF1D251_9BBAC</name>
<proteinExistence type="predicted"/>
<protein>
    <submittedName>
        <fullName evidence="1">Uncharacterized protein</fullName>
    </submittedName>
</protein>
<organism evidence="1 2">
    <name type="scientific">Hyphantria cunea granulovirus</name>
    <dbReference type="NCBI Taxonomy" id="307448"/>
    <lineage>
        <taxon>Viruses</taxon>
        <taxon>Viruses incertae sedis</taxon>
        <taxon>Naldaviricetes</taxon>
        <taxon>Lefavirales</taxon>
        <taxon>Baculoviridae</taxon>
        <taxon>Betabaculovirus</taxon>
        <taxon>Betabaculovirus hycuneae</taxon>
    </lineage>
</organism>
<evidence type="ECO:0000313" key="1">
    <source>
        <dbReference type="EMBL" id="QBQ01566.1"/>
    </source>
</evidence>
<accession>A0AAF1D251</accession>